<organism evidence="1 2">
    <name type="scientific">Zasmidium cellare</name>
    <name type="common">Wine cellar mold</name>
    <name type="synonym">Racodium cellare</name>
    <dbReference type="NCBI Taxonomy" id="395010"/>
    <lineage>
        <taxon>Eukaryota</taxon>
        <taxon>Fungi</taxon>
        <taxon>Dikarya</taxon>
        <taxon>Ascomycota</taxon>
        <taxon>Pezizomycotina</taxon>
        <taxon>Dothideomycetes</taxon>
        <taxon>Dothideomycetidae</taxon>
        <taxon>Mycosphaerellales</taxon>
        <taxon>Mycosphaerellaceae</taxon>
        <taxon>Zasmidium</taxon>
    </lineage>
</organism>
<name>A0ABR0E1M3_ZASCE</name>
<dbReference type="EMBL" id="JAXOVC010000012">
    <property type="protein sequence ID" value="KAK4495190.1"/>
    <property type="molecule type" value="Genomic_DNA"/>
</dbReference>
<accession>A0ABR0E1M3</accession>
<sequence length="195" mass="22712">MAKYKQRAKPVYGPQVSPAIFEARWLAKFNALMQFIKFGAQYKTLRRFDYKDCKQTFDLIIAFAKEAKVLSLREDDFNTDPLPFEFVKGTGLLPIQHLNPFEAAEHYSEMLEATAVEERDIKQNRERRLVPDWRNISDEDIADVHDLIAGISKAKRDGLWPKERMPRRHQIVEEMEFLKWKALDGASAVAALRKN</sequence>
<evidence type="ECO:0000313" key="2">
    <source>
        <dbReference type="Proteomes" id="UP001305779"/>
    </source>
</evidence>
<gene>
    <name evidence="1" type="ORF">PRZ48_013517</name>
</gene>
<reference evidence="1 2" key="1">
    <citation type="journal article" date="2023" name="G3 (Bethesda)">
        <title>A chromosome-level genome assembly of Zasmidium syzygii isolated from banana leaves.</title>
        <authorList>
            <person name="van Westerhoven A.C."/>
            <person name="Mehrabi R."/>
            <person name="Talebi R."/>
            <person name="Steentjes M.B.F."/>
            <person name="Corcolon B."/>
            <person name="Chong P.A."/>
            <person name="Kema G.H.J."/>
            <person name="Seidl M.F."/>
        </authorList>
    </citation>
    <scope>NUCLEOTIDE SEQUENCE [LARGE SCALE GENOMIC DNA]</scope>
    <source>
        <strain evidence="1 2">P124</strain>
    </source>
</reference>
<keyword evidence="2" id="KW-1185">Reference proteome</keyword>
<evidence type="ECO:0000313" key="1">
    <source>
        <dbReference type="EMBL" id="KAK4495190.1"/>
    </source>
</evidence>
<dbReference type="Proteomes" id="UP001305779">
    <property type="component" value="Unassembled WGS sequence"/>
</dbReference>
<protein>
    <submittedName>
        <fullName evidence="1">Uncharacterized protein</fullName>
    </submittedName>
</protein>
<comment type="caution">
    <text evidence="1">The sequence shown here is derived from an EMBL/GenBank/DDBJ whole genome shotgun (WGS) entry which is preliminary data.</text>
</comment>
<proteinExistence type="predicted"/>